<dbReference type="AlphaFoldDB" id="A0A8T0T7G1"/>
<dbReference type="SUPFAM" id="SSF54928">
    <property type="entry name" value="RNA-binding domain, RBD"/>
    <property type="match status" value="1"/>
</dbReference>
<dbReference type="InterPro" id="IPR021790">
    <property type="entry name" value="PTBP1-like_RRM2"/>
</dbReference>
<evidence type="ECO:0000313" key="5">
    <source>
        <dbReference type="Proteomes" id="UP000823388"/>
    </source>
</evidence>
<dbReference type="InterPro" id="IPR035979">
    <property type="entry name" value="RBD_domain_sf"/>
</dbReference>
<evidence type="ECO:0000256" key="2">
    <source>
        <dbReference type="ARBA" id="ARBA00022884"/>
    </source>
</evidence>
<name>A0A8T0T7G1_PANVG</name>
<accession>A0A8T0T7G1</accession>
<dbReference type="PANTHER" id="PTHR15592">
    <property type="entry name" value="MATRIN 3/NUCLEAR PROTEIN 220-RELATED"/>
    <property type="match status" value="1"/>
</dbReference>
<evidence type="ECO:0000313" key="4">
    <source>
        <dbReference type="EMBL" id="KAG2606227.1"/>
    </source>
</evidence>
<reference evidence="4" key="1">
    <citation type="submission" date="2020-05" db="EMBL/GenBank/DDBJ databases">
        <title>WGS assembly of Panicum virgatum.</title>
        <authorList>
            <person name="Lovell J.T."/>
            <person name="Jenkins J."/>
            <person name="Shu S."/>
            <person name="Juenger T.E."/>
            <person name="Schmutz J."/>
        </authorList>
    </citation>
    <scope>NUCLEOTIDE SEQUENCE</scope>
    <source>
        <strain evidence="4">AP13</strain>
    </source>
</reference>
<evidence type="ECO:0000256" key="1">
    <source>
        <dbReference type="ARBA" id="ARBA00022737"/>
    </source>
</evidence>
<dbReference type="InterPro" id="IPR012677">
    <property type="entry name" value="Nucleotide-bd_a/b_plait_sf"/>
</dbReference>
<sequence length="142" mass="16678">MEMDWEIRASSWSNMQSNLGKSITHEEDAYKVFDQMLTSESDDLRRPNRILKVTIHKVCYPITKSLLCQIFGPFGVVEDIYLYNGWDWVEARVIFQSKQQACDAFGELHGRNIYDGCCQMEIKWGFSQERRFCGLEQQQYNG</sequence>
<keyword evidence="2" id="KW-0694">RNA-binding</keyword>
<dbReference type="EMBL" id="CM029044">
    <property type="protein sequence ID" value="KAG2606227.1"/>
    <property type="molecule type" value="Genomic_DNA"/>
</dbReference>
<dbReference type="GO" id="GO:0003723">
    <property type="term" value="F:RNA binding"/>
    <property type="evidence" value="ECO:0007669"/>
    <property type="project" value="UniProtKB-KW"/>
</dbReference>
<protein>
    <recommendedName>
        <fullName evidence="3">PTBP1-like RNA recognition motif 2 domain-containing protein</fullName>
    </recommendedName>
</protein>
<proteinExistence type="predicted"/>
<feature type="domain" description="PTBP1-like RNA recognition motif 2" evidence="3">
    <location>
        <begin position="49"/>
        <end position="123"/>
    </location>
</feature>
<evidence type="ECO:0000259" key="3">
    <source>
        <dbReference type="Pfam" id="PF11835"/>
    </source>
</evidence>
<keyword evidence="1" id="KW-0677">Repeat</keyword>
<gene>
    <name evidence="4" type="ORF">PVAP13_4NG205122</name>
</gene>
<comment type="caution">
    <text evidence="4">The sequence shown here is derived from an EMBL/GenBank/DDBJ whole genome shotgun (WGS) entry which is preliminary data.</text>
</comment>
<dbReference type="Gene3D" id="3.30.70.330">
    <property type="match status" value="1"/>
</dbReference>
<keyword evidence="5" id="KW-1185">Reference proteome</keyword>
<dbReference type="Proteomes" id="UP000823388">
    <property type="component" value="Chromosome 4N"/>
</dbReference>
<organism evidence="4 5">
    <name type="scientific">Panicum virgatum</name>
    <name type="common">Blackwell switchgrass</name>
    <dbReference type="NCBI Taxonomy" id="38727"/>
    <lineage>
        <taxon>Eukaryota</taxon>
        <taxon>Viridiplantae</taxon>
        <taxon>Streptophyta</taxon>
        <taxon>Embryophyta</taxon>
        <taxon>Tracheophyta</taxon>
        <taxon>Spermatophyta</taxon>
        <taxon>Magnoliopsida</taxon>
        <taxon>Liliopsida</taxon>
        <taxon>Poales</taxon>
        <taxon>Poaceae</taxon>
        <taxon>PACMAD clade</taxon>
        <taxon>Panicoideae</taxon>
        <taxon>Panicodae</taxon>
        <taxon>Paniceae</taxon>
        <taxon>Panicinae</taxon>
        <taxon>Panicum</taxon>
        <taxon>Panicum sect. Hiantes</taxon>
    </lineage>
</organism>
<dbReference type="Pfam" id="PF11835">
    <property type="entry name" value="RRM_8"/>
    <property type="match status" value="1"/>
</dbReference>